<dbReference type="RefSeq" id="XP_022640802.1">
    <property type="nucleotide sequence ID" value="XM_022785081.1"/>
</dbReference>
<evidence type="ECO:0000313" key="4">
    <source>
        <dbReference type="Proteomes" id="UP000087766"/>
    </source>
</evidence>
<dbReference type="AlphaFoldDB" id="A0A3Q0FEM7"/>
<dbReference type="Proteomes" id="UP000087766">
    <property type="component" value="Chromosome 1"/>
</dbReference>
<reference evidence="4" key="1">
    <citation type="journal article" date="2014" name="Nat. Commun.">
        <title>Genome sequence of mungbean and insights into evolution within Vigna species.</title>
        <authorList>
            <person name="Kang Y.J."/>
            <person name="Kim S.K."/>
            <person name="Kim M.Y."/>
            <person name="Lestari P."/>
            <person name="Kim K.H."/>
            <person name="Ha B.K."/>
            <person name="Jun T.H."/>
            <person name="Hwang W.J."/>
            <person name="Lee T."/>
            <person name="Lee J."/>
            <person name="Shim S."/>
            <person name="Yoon M.Y."/>
            <person name="Jang Y.E."/>
            <person name="Han K.S."/>
            <person name="Taeprayoon P."/>
            <person name="Yoon N."/>
            <person name="Somta P."/>
            <person name="Tanya P."/>
            <person name="Kim K.S."/>
            <person name="Gwag J.G."/>
            <person name="Moon J.K."/>
            <person name="Lee Y.H."/>
            <person name="Park B.S."/>
            <person name="Bombarely A."/>
            <person name="Doyle J.J."/>
            <person name="Jackson S.A."/>
            <person name="Schafleitner R."/>
            <person name="Srinives P."/>
            <person name="Varshney R.K."/>
            <person name="Lee S.H."/>
        </authorList>
    </citation>
    <scope>NUCLEOTIDE SEQUENCE [LARGE SCALE GENOMIC DNA]</scope>
    <source>
        <strain evidence="4">cv. VC1973A</strain>
    </source>
</reference>
<dbReference type="InterPro" id="IPR011068">
    <property type="entry name" value="NuclTrfase_I-like_C"/>
</dbReference>
<keyword evidence="3" id="KW-0067">ATP-binding</keyword>
<evidence type="ECO:0000256" key="1">
    <source>
        <dbReference type="ARBA" id="ARBA00022679"/>
    </source>
</evidence>
<evidence type="ECO:0000313" key="5">
    <source>
        <dbReference type="RefSeq" id="XP_022640802.1"/>
    </source>
</evidence>
<keyword evidence="1" id="KW-0808">Transferase</keyword>
<accession>A0A3Q0FEM7</accession>
<dbReference type="KEGG" id="vra:106774848"/>
<keyword evidence="4" id="KW-1185">Reference proteome</keyword>
<dbReference type="GO" id="GO:0016779">
    <property type="term" value="F:nucleotidyltransferase activity"/>
    <property type="evidence" value="ECO:0007669"/>
    <property type="project" value="InterPro"/>
</dbReference>
<sequence>MVEEIFAKYRATGTAPKKLFSYQFTLPSLVVFEPFPYTERYSRFLKICLSSPNHYALVEWVGWVKSRFGGLLLPLEVTQGFCDPNPTEYVDSEKTKPNVIFY</sequence>
<gene>
    <name evidence="5" type="primary">LOC106774848</name>
</gene>
<evidence type="ECO:0000256" key="3">
    <source>
        <dbReference type="ARBA" id="ARBA00022840"/>
    </source>
</evidence>
<dbReference type="STRING" id="3916.A0A3Q0FEM7"/>
<reference evidence="5" key="2">
    <citation type="submission" date="2025-08" db="UniProtKB">
        <authorList>
            <consortium name="RefSeq"/>
        </authorList>
    </citation>
    <scope>IDENTIFICATION</scope>
    <source>
        <tissue evidence="5">Leaf</tissue>
    </source>
</reference>
<dbReference type="GO" id="GO:0005524">
    <property type="term" value="F:ATP binding"/>
    <property type="evidence" value="ECO:0007669"/>
    <property type="project" value="UniProtKB-KW"/>
</dbReference>
<keyword evidence="2" id="KW-0547">Nucleotide-binding</keyword>
<dbReference type="GeneID" id="106774848"/>
<protein>
    <submittedName>
        <fullName evidence="5">Nuclear poly(A) polymerase 3-like</fullName>
    </submittedName>
</protein>
<evidence type="ECO:0000256" key="2">
    <source>
        <dbReference type="ARBA" id="ARBA00022741"/>
    </source>
</evidence>
<name>A0A3Q0FEM7_VIGRR</name>
<dbReference type="OrthoDB" id="412748at2759"/>
<dbReference type="Gene3D" id="3.30.70.590">
    <property type="entry name" value="Poly(A) polymerase predicted RNA binding domain"/>
    <property type="match status" value="1"/>
</dbReference>
<dbReference type="SUPFAM" id="SSF55003">
    <property type="entry name" value="PAP/Archaeal CCA-adding enzyme, C-terminal domain"/>
    <property type="match status" value="1"/>
</dbReference>
<dbReference type="GO" id="GO:0031123">
    <property type="term" value="P:RNA 3'-end processing"/>
    <property type="evidence" value="ECO:0007669"/>
    <property type="project" value="InterPro"/>
</dbReference>
<proteinExistence type="predicted"/>
<organism evidence="4 5">
    <name type="scientific">Vigna radiata var. radiata</name>
    <name type="common">Mung bean</name>
    <name type="synonym">Phaseolus aureus</name>
    <dbReference type="NCBI Taxonomy" id="3916"/>
    <lineage>
        <taxon>Eukaryota</taxon>
        <taxon>Viridiplantae</taxon>
        <taxon>Streptophyta</taxon>
        <taxon>Embryophyta</taxon>
        <taxon>Tracheophyta</taxon>
        <taxon>Spermatophyta</taxon>
        <taxon>Magnoliopsida</taxon>
        <taxon>eudicotyledons</taxon>
        <taxon>Gunneridae</taxon>
        <taxon>Pentapetalae</taxon>
        <taxon>rosids</taxon>
        <taxon>fabids</taxon>
        <taxon>Fabales</taxon>
        <taxon>Fabaceae</taxon>
        <taxon>Papilionoideae</taxon>
        <taxon>50 kb inversion clade</taxon>
        <taxon>NPAAA clade</taxon>
        <taxon>indigoferoid/millettioid clade</taxon>
        <taxon>Phaseoleae</taxon>
        <taxon>Vigna</taxon>
    </lineage>
</organism>
<dbReference type="GO" id="GO:0003723">
    <property type="term" value="F:RNA binding"/>
    <property type="evidence" value="ECO:0007669"/>
    <property type="project" value="InterPro"/>
</dbReference>